<name>X1UBU6_9ZZZZ</name>
<gene>
    <name evidence="1" type="ORF">S12H4_35768</name>
</gene>
<evidence type="ECO:0000313" key="1">
    <source>
        <dbReference type="EMBL" id="GAJ01052.1"/>
    </source>
</evidence>
<organism evidence="1">
    <name type="scientific">marine sediment metagenome</name>
    <dbReference type="NCBI Taxonomy" id="412755"/>
    <lineage>
        <taxon>unclassified sequences</taxon>
        <taxon>metagenomes</taxon>
        <taxon>ecological metagenomes</taxon>
    </lineage>
</organism>
<comment type="caution">
    <text evidence="1">The sequence shown here is derived from an EMBL/GenBank/DDBJ whole genome shotgun (WGS) entry which is preliminary data.</text>
</comment>
<dbReference type="AlphaFoldDB" id="X1UBU6"/>
<proteinExistence type="predicted"/>
<reference evidence="1" key="1">
    <citation type="journal article" date="2014" name="Front. Microbiol.">
        <title>High frequency of phylogenetically diverse reductive dehalogenase-homologous genes in deep subseafloor sedimentary metagenomes.</title>
        <authorList>
            <person name="Kawai M."/>
            <person name="Futagami T."/>
            <person name="Toyoda A."/>
            <person name="Takaki Y."/>
            <person name="Nishi S."/>
            <person name="Hori S."/>
            <person name="Arai W."/>
            <person name="Tsubouchi T."/>
            <person name="Morono Y."/>
            <person name="Uchiyama I."/>
            <person name="Ito T."/>
            <person name="Fujiyama A."/>
            <person name="Inagaki F."/>
            <person name="Takami H."/>
        </authorList>
    </citation>
    <scope>NUCLEOTIDE SEQUENCE</scope>
    <source>
        <strain evidence="1">Expedition CK06-06</strain>
    </source>
</reference>
<dbReference type="EMBL" id="BARW01021270">
    <property type="protein sequence ID" value="GAJ01052.1"/>
    <property type="molecule type" value="Genomic_DNA"/>
</dbReference>
<protein>
    <submittedName>
        <fullName evidence="1">Uncharacterized protein</fullName>
    </submittedName>
</protein>
<accession>X1UBU6</accession>
<sequence length="107" mass="12541">MLERIKKYIEYYDSNEIDYVMTYSLAEDDDFAAVAAASASKRTKSVGFSHGIDAYESKCRYFTEYGLFDLYFMPTNDGMEHVKKLCDIYSDNNIVVGEYPYFRERHC</sequence>
<feature type="non-terminal residue" evidence="1">
    <location>
        <position position="107"/>
    </location>
</feature>